<keyword evidence="1" id="KW-1133">Transmembrane helix</keyword>
<gene>
    <name evidence="3" type="ORF">AUC70_03175</name>
</gene>
<feature type="domain" description="Acyltransferase 3" evidence="2">
    <location>
        <begin position="30"/>
        <end position="142"/>
    </location>
</feature>
<evidence type="ECO:0000256" key="1">
    <source>
        <dbReference type="SAM" id="Phobius"/>
    </source>
</evidence>
<dbReference type="EMBL" id="LPWE01000010">
    <property type="protein sequence ID" value="ODR95873.1"/>
    <property type="molecule type" value="Genomic_DNA"/>
</dbReference>
<dbReference type="AlphaFoldDB" id="A0A1E3VQS8"/>
<keyword evidence="1" id="KW-0472">Membrane</keyword>
<evidence type="ECO:0000259" key="2">
    <source>
        <dbReference type="Pfam" id="PF01757"/>
    </source>
</evidence>
<keyword evidence="4" id="KW-1185">Reference proteome</keyword>
<dbReference type="InterPro" id="IPR002656">
    <property type="entry name" value="Acyl_transf_3_dom"/>
</dbReference>
<evidence type="ECO:0000313" key="3">
    <source>
        <dbReference type="EMBL" id="ODR95873.1"/>
    </source>
</evidence>
<proteinExistence type="predicted"/>
<dbReference type="PANTHER" id="PTHR23028">
    <property type="entry name" value="ACETYLTRANSFERASE"/>
    <property type="match status" value="1"/>
</dbReference>
<accession>A0A1E3VQS8</accession>
<dbReference type="GO" id="GO:0009103">
    <property type="term" value="P:lipopolysaccharide biosynthetic process"/>
    <property type="evidence" value="ECO:0007669"/>
    <property type="project" value="TreeGrafter"/>
</dbReference>
<dbReference type="PANTHER" id="PTHR23028:SF53">
    <property type="entry name" value="ACYL_TRANSF_3 DOMAIN-CONTAINING PROTEIN"/>
    <property type="match status" value="1"/>
</dbReference>
<evidence type="ECO:0000313" key="4">
    <source>
        <dbReference type="Proteomes" id="UP000094172"/>
    </source>
</evidence>
<comment type="caution">
    <text evidence="3">The sequence shown here is derived from an EMBL/GenBank/DDBJ whole genome shotgun (WGS) entry which is preliminary data.</text>
</comment>
<feature type="transmembrane region" description="Helical" evidence="1">
    <location>
        <begin position="80"/>
        <end position="99"/>
    </location>
</feature>
<dbReference type="GO" id="GO:0016020">
    <property type="term" value="C:membrane"/>
    <property type="evidence" value="ECO:0007669"/>
    <property type="project" value="TreeGrafter"/>
</dbReference>
<dbReference type="GO" id="GO:0016747">
    <property type="term" value="F:acyltransferase activity, transferring groups other than amino-acyl groups"/>
    <property type="evidence" value="ECO:0007669"/>
    <property type="project" value="InterPro"/>
</dbReference>
<name>A0A1E3VQS8_9HYPH</name>
<organism evidence="3 4">
    <name type="scientific">Methyloceanibacter stevinii</name>
    <dbReference type="NCBI Taxonomy" id="1774970"/>
    <lineage>
        <taxon>Bacteria</taxon>
        <taxon>Pseudomonadati</taxon>
        <taxon>Pseudomonadota</taxon>
        <taxon>Alphaproteobacteria</taxon>
        <taxon>Hyphomicrobiales</taxon>
        <taxon>Hyphomicrobiaceae</taxon>
        <taxon>Methyloceanibacter</taxon>
    </lineage>
</organism>
<reference evidence="3 4" key="1">
    <citation type="journal article" date="2016" name="Environ. Microbiol.">
        <title>New Methyloceanibacter diversity from North Sea sediments includes methanotroph containing solely the soluble methane monooxygenase.</title>
        <authorList>
            <person name="Vekeman B."/>
            <person name="Kerckhof F.M."/>
            <person name="Cremers G."/>
            <person name="de Vos P."/>
            <person name="Vandamme P."/>
            <person name="Boon N."/>
            <person name="Op den Camp H.J."/>
            <person name="Heylen K."/>
        </authorList>
    </citation>
    <scope>NUCLEOTIDE SEQUENCE [LARGE SCALE GENOMIC DNA]</scope>
    <source>
        <strain evidence="3 4">R-67176</strain>
    </source>
</reference>
<protein>
    <recommendedName>
        <fullName evidence="2">Acyltransferase 3 domain-containing protein</fullName>
    </recommendedName>
</protein>
<dbReference type="RefSeq" id="WP_069444065.1">
    <property type="nucleotide sequence ID" value="NZ_LPWE01000010.1"/>
</dbReference>
<dbReference type="Proteomes" id="UP000094172">
    <property type="component" value="Unassembled WGS sequence"/>
</dbReference>
<dbReference type="STRING" id="1774970.AUC70_03175"/>
<dbReference type="Pfam" id="PF01757">
    <property type="entry name" value="Acyl_transf_3"/>
    <property type="match status" value="1"/>
</dbReference>
<keyword evidence="1" id="KW-0812">Transmembrane</keyword>
<sequence length="147" mass="16458">MHPLRLAPDAPDQLKEFSGSAISTLLFASNFWFWSEDSYWAGPSELKPLLHTWTLALEEQFYILCPLLLMALWRGARDRILPILIVLFVASLALSQYGSTAFSDANFFLLPTRAWELLAGAILARIELSYGRNASGTWAEILPILAS</sequence>
<dbReference type="InterPro" id="IPR050879">
    <property type="entry name" value="Acyltransferase_3"/>
</dbReference>